<dbReference type="Pfam" id="PF01636">
    <property type="entry name" value="APH"/>
    <property type="match status" value="1"/>
</dbReference>
<organism evidence="2 3">
    <name type="scientific">Candidatus Protofrankia californiensis</name>
    <dbReference type="NCBI Taxonomy" id="1839754"/>
    <lineage>
        <taxon>Bacteria</taxon>
        <taxon>Bacillati</taxon>
        <taxon>Actinomycetota</taxon>
        <taxon>Actinomycetes</taxon>
        <taxon>Frankiales</taxon>
        <taxon>Frankiaceae</taxon>
        <taxon>Protofrankia</taxon>
    </lineage>
</organism>
<proteinExistence type="predicted"/>
<dbReference type="Proteomes" id="UP000199013">
    <property type="component" value="Unassembled WGS sequence"/>
</dbReference>
<dbReference type="PANTHER" id="PTHR40086">
    <property type="entry name" value="PHOSPHOTRANSFERASE YTMP-RELATED"/>
    <property type="match status" value="1"/>
</dbReference>
<evidence type="ECO:0000259" key="1">
    <source>
        <dbReference type="Pfam" id="PF01636"/>
    </source>
</evidence>
<feature type="domain" description="Aminoglycoside phosphotransferase" evidence="1">
    <location>
        <begin position="59"/>
        <end position="130"/>
    </location>
</feature>
<evidence type="ECO:0000313" key="3">
    <source>
        <dbReference type="Proteomes" id="UP000199013"/>
    </source>
</evidence>
<dbReference type="Gene3D" id="3.90.1200.10">
    <property type="match status" value="1"/>
</dbReference>
<dbReference type="SUPFAM" id="SSF56112">
    <property type="entry name" value="Protein kinase-like (PK-like)"/>
    <property type="match status" value="1"/>
</dbReference>
<reference evidence="3" key="1">
    <citation type="submission" date="2016-02" db="EMBL/GenBank/DDBJ databases">
        <authorList>
            <person name="Wibberg D."/>
        </authorList>
    </citation>
    <scope>NUCLEOTIDE SEQUENCE [LARGE SCALE GENOMIC DNA]</scope>
</reference>
<gene>
    <name evidence="2" type="ORF">FDG2_2308</name>
</gene>
<dbReference type="InterPro" id="IPR011009">
    <property type="entry name" value="Kinase-like_dom_sf"/>
</dbReference>
<keyword evidence="2" id="KW-0808">Transferase</keyword>
<evidence type="ECO:0000313" key="2">
    <source>
        <dbReference type="EMBL" id="SBW22216.1"/>
    </source>
</evidence>
<accession>A0A1C3NXD0</accession>
<sequence length="219" mass="24584">MSLDNAYPPPRGNWPADAATAEFARRLSSVTSGVHRRFLPDFGDLFHDLGIPANPLTSVLSGWSSLRPRPFRLLHTDIHRKNMIVDAGRTYFLDWELALWGDPVYDLAVHVHKMAYQPDETNQFLADWLARMDSIATDGWEPDLVTYLAHERVKSAIVDTVRYTKLAADPATGDDRRRALIDALAGKLATAHLVWNTGVTITPDVVEGPVRRWSDTRNA</sequence>
<dbReference type="InterPro" id="IPR052077">
    <property type="entry name" value="CcrZ_PhaseVar_Mediator"/>
</dbReference>
<dbReference type="InterPro" id="IPR002575">
    <property type="entry name" value="Aminoglycoside_PTrfase"/>
</dbReference>
<dbReference type="AlphaFoldDB" id="A0A1C3NXD0"/>
<dbReference type="PANTHER" id="PTHR40086:SF1">
    <property type="entry name" value="CELL CYCLE REGULATOR CCRZ"/>
    <property type="match status" value="1"/>
</dbReference>
<protein>
    <submittedName>
        <fullName evidence="2">Aminoglycoside phosphotransferase</fullName>
    </submittedName>
</protein>
<dbReference type="EMBL" id="FLUV01000966">
    <property type="protein sequence ID" value="SBW22216.1"/>
    <property type="molecule type" value="Genomic_DNA"/>
</dbReference>
<dbReference type="GO" id="GO:0016740">
    <property type="term" value="F:transferase activity"/>
    <property type="evidence" value="ECO:0007669"/>
    <property type="project" value="UniProtKB-KW"/>
</dbReference>
<keyword evidence="3" id="KW-1185">Reference proteome</keyword>
<name>A0A1C3NXD0_9ACTN</name>